<dbReference type="InterPro" id="IPR032675">
    <property type="entry name" value="LRR_dom_sf"/>
</dbReference>
<dbReference type="EMBL" id="ML213509">
    <property type="protein sequence ID" value="TFK52632.1"/>
    <property type="molecule type" value="Genomic_DNA"/>
</dbReference>
<keyword evidence="2" id="KW-1185">Reference proteome</keyword>
<dbReference type="Proteomes" id="UP000305948">
    <property type="component" value="Unassembled WGS sequence"/>
</dbReference>
<reference evidence="1 2" key="1">
    <citation type="journal article" date="2019" name="Nat. Ecol. Evol.">
        <title>Megaphylogeny resolves global patterns of mushroom evolution.</title>
        <authorList>
            <person name="Varga T."/>
            <person name="Krizsan K."/>
            <person name="Foldi C."/>
            <person name="Dima B."/>
            <person name="Sanchez-Garcia M."/>
            <person name="Sanchez-Ramirez S."/>
            <person name="Szollosi G.J."/>
            <person name="Szarkandi J.G."/>
            <person name="Papp V."/>
            <person name="Albert L."/>
            <person name="Andreopoulos W."/>
            <person name="Angelini C."/>
            <person name="Antonin V."/>
            <person name="Barry K.W."/>
            <person name="Bougher N.L."/>
            <person name="Buchanan P."/>
            <person name="Buyck B."/>
            <person name="Bense V."/>
            <person name="Catcheside P."/>
            <person name="Chovatia M."/>
            <person name="Cooper J."/>
            <person name="Damon W."/>
            <person name="Desjardin D."/>
            <person name="Finy P."/>
            <person name="Geml J."/>
            <person name="Haridas S."/>
            <person name="Hughes K."/>
            <person name="Justo A."/>
            <person name="Karasinski D."/>
            <person name="Kautmanova I."/>
            <person name="Kiss B."/>
            <person name="Kocsube S."/>
            <person name="Kotiranta H."/>
            <person name="LaButti K.M."/>
            <person name="Lechner B.E."/>
            <person name="Liimatainen K."/>
            <person name="Lipzen A."/>
            <person name="Lukacs Z."/>
            <person name="Mihaltcheva S."/>
            <person name="Morgado L.N."/>
            <person name="Niskanen T."/>
            <person name="Noordeloos M.E."/>
            <person name="Ohm R.A."/>
            <person name="Ortiz-Santana B."/>
            <person name="Ovrebo C."/>
            <person name="Racz N."/>
            <person name="Riley R."/>
            <person name="Savchenko A."/>
            <person name="Shiryaev A."/>
            <person name="Soop K."/>
            <person name="Spirin V."/>
            <person name="Szebenyi C."/>
            <person name="Tomsovsky M."/>
            <person name="Tulloss R.E."/>
            <person name="Uehling J."/>
            <person name="Grigoriev I.V."/>
            <person name="Vagvolgyi C."/>
            <person name="Papp T."/>
            <person name="Martin F.M."/>
            <person name="Miettinen O."/>
            <person name="Hibbett D.S."/>
            <person name="Nagy L.G."/>
        </authorList>
    </citation>
    <scope>NUCLEOTIDE SEQUENCE [LARGE SCALE GENOMIC DNA]</scope>
    <source>
        <strain evidence="1 2">OMC1185</strain>
    </source>
</reference>
<evidence type="ECO:0000313" key="1">
    <source>
        <dbReference type="EMBL" id="TFK52632.1"/>
    </source>
</evidence>
<dbReference type="Gene3D" id="3.80.10.10">
    <property type="entry name" value="Ribonuclease Inhibitor"/>
    <property type="match status" value="1"/>
</dbReference>
<dbReference type="STRING" id="5364.A0A5C3N619"/>
<name>A0A5C3N619_9AGAM</name>
<sequence length="565" mass="63638">MTADKRTVSAHEANSVVVAAREGIEKKVAEYRAEIVKLHVCLNSLLPVARLPSELLVEVFMIYIDANRGMATAPGHWPEWYRYRFRVTHVCQQWRRIALGSPKLWAHIVVGGPQIVTEMMCRSKGALLSITGDPSFTASSNDSLQLLLAESYRIRDVELWAQQSIPQEFPGCELGDATHLRSLKLGVIDCVRDTEREQLQLISSLKAPRLQELCIKNLRLDRFRMLFGLSLTSLWWSGGSTRPSLSLCLTLFRNTPMLRSLRLSSDSIGWDDGLHPTNGDPLVKLSHLQELDIACDAFFCAKLLAHISLPTNVVMRVTINRPLSGPPLANVDHPYATALQQLYSAINATLGPTPLRTIQIWEHFLYSWKIEGWTRVLPRPPCHARDGFKFSLTVHACDILYDVLESAASTLLLSDVEYVRVDGVYIHPTWKGVFQRLVNVSQLDVCGTSAASLPAGLWVSDRAGEEGARSDDPTPLFPRLKSLRLEGVKFYEYYDEGVDFMEQLEAALKSRQSGERKFPRVDVRCAVNFTEDEEERLKEVVEEFTWDGLVELESDPEGDSEHGHQ</sequence>
<dbReference type="AlphaFoldDB" id="A0A5C3N619"/>
<protein>
    <submittedName>
        <fullName evidence="1">Uncharacterized protein</fullName>
    </submittedName>
</protein>
<proteinExistence type="predicted"/>
<dbReference type="SUPFAM" id="SSF52047">
    <property type="entry name" value="RNI-like"/>
    <property type="match status" value="1"/>
</dbReference>
<gene>
    <name evidence="1" type="ORF">OE88DRAFT_1426659</name>
</gene>
<evidence type="ECO:0000313" key="2">
    <source>
        <dbReference type="Proteomes" id="UP000305948"/>
    </source>
</evidence>
<organism evidence="1 2">
    <name type="scientific">Heliocybe sulcata</name>
    <dbReference type="NCBI Taxonomy" id="5364"/>
    <lineage>
        <taxon>Eukaryota</taxon>
        <taxon>Fungi</taxon>
        <taxon>Dikarya</taxon>
        <taxon>Basidiomycota</taxon>
        <taxon>Agaricomycotina</taxon>
        <taxon>Agaricomycetes</taxon>
        <taxon>Gloeophyllales</taxon>
        <taxon>Gloeophyllaceae</taxon>
        <taxon>Heliocybe</taxon>
    </lineage>
</organism>
<dbReference type="OrthoDB" id="3181669at2759"/>
<accession>A0A5C3N619</accession>